<feature type="transmembrane region" description="Helical" evidence="5">
    <location>
        <begin position="62"/>
        <end position="86"/>
    </location>
</feature>
<dbReference type="Pfam" id="PF04505">
    <property type="entry name" value="CD225"/>
    <property type="match status" value="1"/>
</dbReference>
<evidence type="ECO:0000313" key="7">
    <source>
        <dbReference type="Proteomes" id="UP000245762"/>
    </source>
</evidence>
<reference evidence="6 7" key="1">
    <citation type="submission" date="2018-05" db="EMBL/GenBank/DDBJ databases">
        <title>Complete genome sequence of Flagellimonas aquimarina ECD12 isolated from seaweed Ecklonia cava.</title>
        <authorList>
            <person name="Choi S."/>
            <person name="Seong C."/>
        </authorList>
    </citation>
    <scope>NUCLEOTIDE SEQUENCE [LARGE SCALE GENOMIC DNA]</scope>
    <source>
        <strain evidence="6 7">ECD12</strain>
    </source>
</reference>
<dbReference type="InterPro" id="IPR051423">
    <property type="entry name" value="CD225/Dispanin"/>
</dbReference>
<evidence type="ECO:0000256" key="1">
    <source>
        <dbReference type="ARBA" id="ARBA00004370"/>
    </source>
</evidence>
<sequence length="95" mass="10320">MENNSNMPPKPDNYLVWAILSTIFCCIATGIASIIYASKVNEAYARGEYEEAQKASKNAKMWALIGAGLSVLIWIIYFAIFGFAILGGMANAGSY</sequence>
<evidence type="ECO:0000256" key="4">
    <source>
        <dbReference type="ARBA" id="ARBA00023136"/>
    </source>
</evidence>
<name>A0A316KZS0_9FLAO</name>
<organism evidence="6 7">
    <name type="scientific">Flagellimonas aquimarina</name>
    <dbReference type="NCBI Taxonomy" id="2201895"/>
    <lineage>
        <taxon>Bacteria</taxon>
        <taxon>Pseudomonadati</taxon>
        <taxon>Bacteroidota</taxon>
        <taxon>Flavobacteriia</taxon>
        <taxon>Flavobacteriales</taxon>
        <taxon>Flavobacteriaceae</taxon>
        <taxon>Flagellimonas</taxon>
    </lineage>
</organism>
<dbReference type="EMBL" id="QGEG01000002">
    <property type="protein sequence ID" value="PWL38325.1"/>
    <property type="molecule type" value="Genomic_DNA"/>
</dbReference>
<gene>
    <name evidence="6" type="ORF">DKG77_08590</name>
</gene>
<evidence type="ECO:0000313" key="6">
    <source>
        <dbReference type="EMBL" id="PWL38325.1"/>
    </source>
</evidence>
<dbReference type="PANTHER" id="PTHR14948:SF25">
    <property type="entry name" value="DUF4190 DOMAIN-CONTAINING PROTEIN"/>
    <property type="match status" value="1"/>
</dbReference>
<keyword evidence="4 5" id="KW-0472">Membrane</keyword>
<evidence type="ECO:0000256" key="5">
    <source>
        <dbReference type="SAM" id="Phobius"/>
    </source>
</evidence>
<comment type="caution">
    <text evidence="6">The sequence shown here is derived from an EMBL/GenBank/DDBJ whole genome shotgun (WGS) entry which is preliminary data.</text>
</comment>
<keyword evidence="2 5" id="KW-0812">Transmembrane</keyword>
<keyword evidence="3 5" id="KW-1133">Transmembrane helix</keyword>
<dbReference type="OrthoDB" id="9815705at2"/>
<dbReference type="GO" id="GO:0016020">
    <property type="term" value="C:membrane"/>
    <property type="evidence" value="ECO:0007669"/>
    <property type="project" value="UniProtKB-SubCell"/>
</dbReference>
<proteinExistence type="predicted"/>
<evidence type="ECO:0000256" key="3">
    <source>
        <dbReference type="ARBA" id="ARBA00022989"/>
    </source>
</evidence>
<dbReference type="InterPro" id="IPR007593">
    <property type="entry name" value="CD225/Dispanin_fam"/>
</dbReference>
<keyword evidence="7" id="KW-1185">Reference proteome</keyword>
<dbReference type="Proteomes" id="UP000245762">
    <property type="component" value="Unassembled WGS sequence"/>
</dbReference>
<comment type="subcellular location">
    <subcellularLocation>
        <location evidence="1">Membrane</location>
    </subcellularLocation>
</comment>
<evidence type="ECO:0008006" key="8">
    <source>
        <dbReference type="Google" id="ProtNLM"/>
    </source>
</evidence>
<feature type="transmembrane region" description="Helical" evidence="5">
    <location>
        <begin position="14"/>
        <end position="37"/>
    </location>
</feature>
<protein>
    <recommendedName>
        <fullName evidence="8">Interferon-induced transmembrane protein</fullName>
    </recommendedName>
</protein>
<dbReference type="RefSeq" id="WP_109662184.1">
    <property type="nucleotide sequence ID" value="NZ_QGEG01000002.1"/>
</dbReference>
<dbReference type="PANTHER" id="PTHR14948">
    <property type="entry name" value="NG5"/>
    <property type="match status" value="1"/>
</dbReference>
<evidence type="ECO:0000256" key="2">
    <source>
        <dbReference type="ARBA" id="ARBA00022692"/>
    </source>
</evidence>
<dbReference type="AlphaFoldDB" id="A0A316KZS0"/>
<accession>A0A316KZS0</accession>